<comment type="similarity">
    <text evidence="1">Belongs to the N(4)/N(6)-methyltransferase family.</text>
</comment>
<protein>
    <submittedName>
        <fullName evidence="6">DNA methylase N-4/N-6 domain protein</fullName>
    </submittedName>
</protein>
<evidence type="ECO:0000256" key="2">
    <source>
        <dbReference type="ARBA" id="ARBA00022603"/>
    </source>
</evidence>
<feature type="domain" description="DNA methylase N-4/N-6" evidence="5">
    <location>
        <begin position="91"/>
        <end position="139"/>
    </location>
</feature>
<dbReference type="GO" id="GO:0008170">
    <property type="term" value="F:N-methyltransferase activity"/>
    <property type="evidence" value="ECO:0007669"/>
    <property type="project" value="InterPro"/>
</dbReference>
<dbReference type="SUPFAM" id="SSF53335">
    <property type="entry name" value="S-adenosyl-L-methionine-dependent methyltransferases"/>
    <property type="match status" value="1"/>
</dbReference>
<name>A0A3B1DG01_9ZZZZ</name>
<dbReference type="GO" id="GO:0032259">
    <property type="term" value="P:methylation"/>
    <property type="evidence" value="ECO:0007669"/>
    <property type="project" value="UniProtKB-KW"/>
</dbReference>
<accession>A0A3B1DG01</accession>
<proteinExistence type="inferred from homology"/>
<dbReference type="AlphaFoldDB" id="A0A3B1DG01"/>
<organism evidence="6">
    <name type="scientific">hydrothermal vent metagenome</name>
    <dbReference type="NCBI Taxonomy" id="652676"/>
    <lineage>
        <taxon>unclassified sequences</taxon>
        <taxon>metagenomes</taxon>
        <taxon>ecological metagenomes</taxon>
    </lineage>
</organism>
<dbReference type="InterPro" id="IPR002052">
    <property type="entry name" value="DNA_methylase_N6_adenine_CS"/>
</dbReference>
<dbReference type="PROSITE" id="PS00092">
    <property type="entry name" value="N6_MTASE"/>
    <property type="match status" value="1"/>
</dbReference>
<gene>
    <name evidence="6" type="ORF">MNBD_PLANCTO03-840</name>
</gene>
<dbReference type="Gene3D" id="3.40.50.150">
    <property type="entry name" value="Vaccinia Virus protein VP39"/>
    <property type="match status" value="2"/>
</dbReference>
<evidence type="ECO:0000256" key="1">
    <source>
        <dbReference type="ARBA" id="ARBA00006594"/>
    </source>
</evidence>
<evidence type="ECO:0000259" key="5">
    <source>
        <dbReference type="Pfam" id="PF01555"/>
    </source>
</evidence>
<feature type="region of interest" description="Disordered" evidence="4">
    <location>
        <begin position="1"/>
        <end position="86"/>
    </location>
</feature>
<sequence length="292" mass="32642">MPSNPHTPRGNRPKFTPNTPRGTTFKKPPLELFGTTLWEYPSQHYTPEPRAGKPAPLDRKPTPPAGTPDPLGSTPGPRHAGIQGDPNYVGATPSWVIWQLLQRYTEPGERVLDPMCGSGTTLDVCADLDRLGKGFDINPIRPDIERADARALPLPEACCDFVFVDPPYSTHINYSDAPTCIGKLDAGGRDHGRAYYQAMARVIAEIARVLRPGRHMGLYVSDSRRDKQGSPEFMPIGFELFAILRQHFEPVDIVAVVRHNAKLKHPNRREQTIETDSLQRGFNYLFIMRKKA</sequence>
<dbReference type="EMBL" id="UOGK01000121">
    <property type="protein sequence ID" value="VAX37791.1"/>
    <property type="molecule type" value="Genomic_DNA"/>
</dbReference>
<dbReference type="CDD" id="cd02440">
    <property type="entry name" value="AdoMet_MTases"/>
    <property type="match status" value="1"/>
</dbReference>
<dbReference type="InterPro" id="IPR029063">
    <property type="entry name" value="SAM-dependent_MTases_sf"/>
</dbReference>
<evidence type="ECO:0000256" key="4">
    <source>
        <dbReference type="SAM" id="MobiDB-lite"/>
    </source>
</evidence>
<dbReference type="InterPro" id="IPR002941">
    <property type="entry name" value="DNA_methylase_N4/N6"/>
</dbReference>
<dbReference type="Pfam" id="PF01555">
    <property type="entry name" value="N6_N4_Mtase"/>
    <property type="match status" value="1"/>
</dbReference>
<keyword evidence="3" id="KW-0808">Transferase</keyword>
<reference evidence="6" key="1">
    <citation type="submission" date="2018-06" db="EMBL/GenBank/DDBJ databases">
        <authorList>
            <person name="Zhirakovskaya E."/>
        </authorList>
    </citation>
    <scope>NUCLEOTIDE SEQUENCE</scope>
</reference>
<evidence type="ECO:0000256" key="3">
    <source>
        <dbReference type="ARBA" id="ARBA00022679"/>
    </source>
</evidence>
<dbReference type="GO" id="GO:0003677">
    <property type="term" value="F:DNA binding"/>
    <property type="evidence" value="ECO:0007669"/>
    <property type="project" value="InterPro"/>
</dbReference>
<evidence type="ECO:0000313" key="6">
    <source>
        <dbReference type="EMBL" id="VAX37791.1"/>
    </source>
</evidence>
<keyword evidence="2 6" id="KW-0489">Methyltransferase</keyword>